<keyword evidence="6 7" id="KW-0472">Membrane</keyword>
<evidence type="ECO:0000256" key="7">
    <source>
        <dbReference type="RuleBase" id="RU910716"/>
    </source>
</evidence>
<evidence type="ECO:0000256" key="2">
    <source>
        <dbReference type="ARBA" id="ARBA00008789"/>
    </source>
</evidence>
<organism evidence="8 9">
    <name type="scientific">Aplysia californica</name>
    <name type="common">California sea hare</name>
    <dbReference type="NCBI Taxonomy" id="6500"/>
    <lineage>
        <taxon>Eukaryota</taxon>
        <taxon>Metazoa</taxon>
        <taxon>Spiralia</taxon>
        <taxon>Lophotrochozoa</taxon>
        <taxon>Mollusca</taxon>
        <taxon>Gastropoda</taxon>
        <taxon>Heterobranchia</taxon>
        <taxon>Euthyneura</taxon>
        <taxon>Tectipleura</taxon>
        <taxon>Aplysiida</taxon>
        <taxon>Aplysioidea</taxon>
        <taxon>Aplysiidae</taxon>
        <taxon>Aplysia</taxon>
    </lineage>
</organism>
<dbReference type="Proteomes" id="UP000694888">
    <property type="component" value="Unplaced"/>
</dbReference>
<keyword evidence="8" id="KW-1185">Reference proteome</keyword>
<dbReference type="InterPro" id="IPR050895">
    <property type="entry name" value="XK-related_scramblase"/>
</dbReference>
<gene>
    <name evidence="9" type="primary">LOC101852487</name>
</gene>
<protein>
    <recommendedName>
        <fullName evidence="7">XK-related protein</fullName>
    </recommendedName>
</protein>
<dbReference type="PANTHER" id="PTHR16024">
    <property type="entry name" value="XK-RELATED PROTEIN"/>
    <property type="match status" value="1"/>
</dbReference>
<proteinExistence type="inferred from homology"/>
<keyword evidence="3" id="KW-1003">Cell membrane</keyword>
<evidence type="ECO:0000256" key="4">
    <source>
        <dbReference type="ARBA" id="ARBA00022692"/>
    </source>
</evidence>
<sequence length="325" mass="36721">MAKSYINIIDVSVTVLSLLTFLLDVSTDLVVCVQLLSQGHVVWGGMMVASVSVPALMMSVFSLTWHYHDASLRPAVLATHLLLLAPVERYVHAIYLGFKSRLSKKVVHTQRALTAQSDVSILRLFESFLESAPQLVLQLYIMVTLHRLAWFTGLSAVCSLLSLTWAMTAYTDAQRRAHKSVYERRPARLALHWAWQLFMTWSRIAAFVAFTAALNYWVLVVMGFHWLIAFIWISVRGTDFGSSFCEKWLFRAVCGFIYIFVFLNLNDGKSRWRVSTYYTLVFLENAAMVVVFLTLGNGADLIVVTCLSVFGGFVLDGHCLNEKIL</sequence>
<evidence type="ECO:0000256" key="3">
    <source>
        <dbReference type="ARBA" id="ARBA00022475"/>
    </source>
</evidence>
<comment type="similarity">
    <text evidence="2 7">Belongs to the XK family.</text>
</comment>
<dbReference type="RefSeq" id="XP_035826442.1">
    <property type="nucleotide sequence ID" value="XM_035970549.1"/>
</dbReference>
<accession>A0ABM1VVK0</accession>
<feature type="transmembrane region" description="Helical" evidence="7">
    <location>
        <begin position="42"/>
        <end position="63"/>
    </location>
</feature>
<keyword evidence="5 7" id="KW-1133">Transmembrane helix</keyword>
<dbReference type="GeneID" id="101852487"/>
<feature type="transmembrane region" description="Helical" evidence="7">
    <location>
        <begin position="216"/>
        <end position="236"/>
    </location>
</feature>
<dbReference type="InterPro" id="IPR018629">
    <property type="entry name" value="XK-rel"/>
</dbReference>
<feature type="transmembrane region" description="Helical" evidence="7">
    <location>
        <begin position="148"/>
        <end position="168"/>
    </location>
</feature>
<reference evidence="9" key="1">
    <citation type="submission" date="2025-08" db="UniProtKB">
        <authorList>
            <consortium name="RefSeq"/>
        </authorList>
    </citation>
    <scope>IDENTIFICATION</scope>
</reference>
<evidence type="ECO:0000256" key="5">
    <source>
        <dbReference type="ARBA" id="ARBA00022989"/>
    </source>
</evidence>
<feature type="transmembrane region" description="Helical" evidence="7">
    <location>
        <begin position="286"/>
        <end position="315"/>
    </location>
</feature>
<evidence type="ECO:0000256" key="6">
    <source>
        <dbReference type="ARBA" id="ARBA00023136"/>
    </source>
</evidence>
<dbReference type="Pfam" id="PF09815">
    <property type="entry name" value="XK-related"/>
    <property type="match status" value="1"/>
</dbReference>
<comment type="subcellular location">
    <subcellularLocation>
        <location evidence="1">Cell membrane</location>
        <topology evidence="1">Multi-pass membrane protein</topology>
    </subcellularLocation>
    <subcellularLocation>
        <location evidence="7">Membrane</location>
        <topology evidence="7">Multi-pass membrane protein</topology>
    </subcellularLocation>
</comment>
<feature type="transmembrane region" description="Helical" evidence="7">
    <location>
        <begin position="75"/>
        <end position="98"/>
    </location>
</feature>
<evidence type="ECO:0000313" key="8">
    <source>
        <dbReference type="Proteomes" id="UP000694888"/>
    </source>
</evidence>
<dbReference type="PANTHER" id="PTHR16024:SF6">
    <property type="entry name" value="XK-RELATED PROTEIN"/>
    <property type="match status" value="1"/>
</dbReference>
<evidence type="ECO:0000256" key="1">
    <source>
        <dbReference type="ARBA" id="ARBA00004651"/>
    </source>
</evidence>
<keyword evidence="4 7" id="KW-0812">Transmembrane</keyword>
<evidence type="ECO:0000313" key="9">
    <source>
        <dbReference type="RefSeq" id="XP_035826442.1"/>
    </source>
</evidence>
<feature type="transmembrane region" description="Helical" evidence="7">
    <location>
        <begin position="248"/>
        <end position="266"/>
    </location>
</feature>
<name>A0ABM1VVK0_APLCA</name>